<reference evidence="1 2" key="1">
    <citation type="submission" date="2019-07" db="EMBL/GenBank/DDBJ databases">
        <title>Whole genome shotgun sequence of Skermanella aerolata NBRC 106429.</title>
        <authorList>
            <person name="Hosoyama A."/>
            <person name="Uohara A."/>
            <person name="Ohji S."/>
            <person name="Ichikawa N."/>
        </authorList>
    </citation>
    <scope>NUCLEOTIDE SEQUENCE [LARGE SCALE GENOMIC DNA]</scope>
    <source>
        <strain evidence="1 2">NBRC 106429</strain>
    </source>
</reference>
<dbReference type="PANTHER" id="PTHR38460:SF1">
    <property type="entry name" value="TAUTOMERASE YOLI-RELATED"/>
    <property type="match status" value="1"/>
</dbReference>
<comment type="caution">
    <text evidence="1">The sequence shown here is derived from an EMBL/GenBank/DDBJ whole genome shotgun (WGS) entry which is preliminary data.</text>
</comment>
<sequence length="126" mass="14431">MPFVRIDLAAGKSPEYRRTIGEVVYDAMIETINVPKDDRFQVITEHPPQDFIVDPNYLGIRRSADCVIIQITLNQGRTLDQKRAFYKAIADGLNSRLDLRREDVFISLVEVPKENWSFGNGEAQYA</sequence>
<gene>
    <name evidence="1" type="ORF">SAE02_68820</name>
</gene>
<name>A0A512E1Z9_9PROT</name>
<dbReference type="InterPro" id="IPR014347">
    <property type="entry name" value="Tautomerase/MIF_sf"/>
</dbReference>
<accession>A0A512E1Z9</accession>
<dbReference type="InterPro" id="IPR037479">
    <property type="entry name" value="Tauto_MSAD"/>
</dbReference>
<dbReference type="EMBL" id="BJYZ01000049">
    <property type="protein sequence ID" value="GEO42734.1"/>
    <property type="molecule type" value="Genomic_DNA"/>
</dbReference>
<dbReference type="PANTHER" id="PTHR38460">
    <property type="entry name" value="TAUTOMERASE YOLI-RELATED"/>
    <property type="match status" value="1"/>
</dbReference>
<evidence type="ECO:0000313" key="2">
    <source>
        <dbReference type="Proteomes" id="UP000321523"/>
    </source>
</evidence>
<dbReference type="SUPFAM" id="SSF55331">
    <property type="entry name" value="Tautomerase/MIF"/>
    <property type="match status" value="1"/>
</dbReference>
<dbReference type="Pfam" id="PF14552">
    <property type="entry name" value="Tautomerase_2"/>
    <property type="match status" value="1"/>
</dbReference>
<keyword evidence="2" id="KW-1185">Reference proteome</keyword>
<proteinExistence type="predicted"/>
<dbReference type="RefSeq" id="WP_044436460.1">
    <property type="nucleotide sequence ID" value="NZ_BJYZ01000049.1"/>
</dbReference>
<evidence type="ECO:0000313" key="1">
    <source>
        <dbReference type="EMBL" id="GEO42734.1"/>
    </source>
</evidence>
<dbReference type="Gene3D" id="3.30.429.10">
    <property type="entry name" value="Macrophage Migration Inhibitory Factor"/>
    <property type="match status" value="1"/>
</dbReference>
<dbReference type="AlphaFoldDB" id="A0A512E1Z9"/>
<organism evidence="1 2">
    <name type="scientific">Skermanella aerolata</name>
    <dbReference type="NCBI Taxonomy" id="393310"/>
    <lineage>
        <taxon>Bacteria</taxon>
        <taxon>Pseudomonadati</taxon>
        <taxon>Pseudomonadota</taxon>
        <taxon>Alphaproteobacteria</taxon>
        <taxon>Rhodospirillales</taxon>
        <taxon>Azospirillaceae</taxon>
        <taxon>Skermanella</taxon>
    </lineage>
</organism>
<dbReference type="OrthoDB" id="9804765at2"/>
<dbReference type="Proteomes" id="UP000321523">
    <property type="component" value="Unassembled WGS sequence"/>
</dbReference>
<protein>
    <submittedName>
        <fullName evidence="1">Tautomerase family protein</fullName>
    </submittedName>
</protein>